<dbReference type="EMBL" id="UINC01149037">
    <property type="protein sequence ID" value="SVD41257.1"/>
    <property type="molecule type" value="Genomic_DNA"/>
</dbReference>
<dbReference type="Gene3D" id="3.30.470.20">
    <property type="entry name" value="ATP-grasp fold, B domain"/>
    <property type="match status" value="1"/>
</dbReference>
<sequence length="288" mass="32180">CEMTSLGMPVPFGFIITTQTHLEYQHLSQRIPDGTMEEVYAALVKMEIRQGSEFGNPANPLLVSVRSGSVVSMPGMMDSLLNLGINDEITQGLAKLTGNPRFAYDTYRRFLQMYGAVVAGKGSHPYAQILRDYKHQLGIQENCGFKPENLKEIVGLFKQVHQPPEDPRTQLEKAIGAVFTSWNNPRAQTYRKLNELPENAGTAVIIQAMVFGNMGQSSGSGVVFTRNPANGNKECYGEFLMNAEGEDMTSGSLIPRSLEEFKEESPTLFNQLFQLQKTLEQHYRDMQD</sequence>
<dbReference type="InterPro" id="IPR013815">
    <property type="entry name" value="ATP_grasp_subdomain_1"/>
</dbReference>
<dbReference type="InterPro" id="IPR002192">
    <property type="entry name" value="PPDK_AMP/ATP-bd"/>
</dbReference>
<reference evidence="2" key="1">
    <citation type="submission" date="2018-05" db="EMBL/GenBank/DDBJ databases">
        <authorList>
            <person name="Lanie J.A."/>
            <person name="Ng W.-L."/>
            <person name="Kazmierczak K.M."/>
            <person name="Andrzejewski T.M."/>
            <person name="Davidsen T.M."/>
            <person name="Wayne K.J."/>
            <person name="Tettelin H."/>
            <person name="Glass J.I."/>
            <person name="Rusch D."/>
            <person name="Podicherti R."/>
            <person name="Tsui H.-C.T."/>
            <person name="Winkler M.E."/>
        </authorList>
    </citation>
    <scope>NUCLEOTIDE SEQUENCE</scope>
</reference>
<dbReference type="Gene3D" id="1.20.80.30">
    <property type="match status" value="1"/>
</dbReference>
<feature type="non-terminal residue" evidence="2">
    <location>
        <position position="1"/>
    </location>
</feature>
<feature type="non-terminal residue" evidence="2">
    <location>
        <position position="288"/>
    </location>
</feature>
<organism evidence="2">
    <name type="scientific">marine metagenome</name>
    <dbReference type="NCBI Taxonomy" id="408172"/>
    <lineage>
        <taxon>unclassified sequences</taxon>
        <taxon>metagenomes</taxon>
        <taxon>ecological metagenomes</taxon>
    </lineage>
</organism>
<evidence type="ECO:0000259" key="1">
    <source>
        <dbReference type="Pfam" id="PF01326"/>
    </source>
</evidence>
<dbReference type="GO" id="GO:0005524">
    <property type="term" value="F:ATP binding"/>
    <property type="evidence" value="ECO:0007669"/>
    <property type="project" value="InterPro"/>
</dbReference>
<dbReference type="Pfam" id="PF01326">
    <property type="entry name" value="PPDK_N"/>
    <property type="match status" value="1"/>
</dbReference>
<accession>A0A382V494</accession>
<name>A0A382V494_9ZZZZ</name>
<dbReference type="InterPro" id="IPR010121">
    <property type="entry name" value="Pyruvate_phosphate_dikinase"/>
</dbReference>
<protein>
    <recommendedName>
        <fullName evidence="1">Pyruvate phosphate dikinase AMP/ATP-binding domain-containing protein</fullName>
    </recommendedName>
</protein>
<proteinExistence type="predicted"/>
<dbReference type="PANTHER" id="PTHR22931:SF9">
    <property type="entry name" value="PYRUVATE, PHOSPHATE DIKINASE 1, CHLOROPLASTIC"/>
    <property type="match status" value="1"/>
</dbReference>
<dbReference type="Gene3D" id="3.30.1490.20">
    <property type="entry name" value="ATP-grasp fold, A domain"/>
    <property type="match status" value="1"/>
</dbReference>
<dbReference type="AlphaFoldDB" id="A0A382V494"/>
<dbReference type="GO" id="GO:0016301">
    <property type="term" value="F:kinase activity"/>
    <property type="evidence" value="ECO:0007669"/>
    <property type="project" value="InterPro"/>
</dbReference>
<feature type="domain" description="Pyruvate phosphate dikinase AMP/ATP-binding" evidence="1">
    <location>
        <begin position="28"/>
        <end position="235"/>
    </location>
</feature>
<gene>
    <name evidence="2" type="ORF">METZ01_LOCUS394111</name>
</gene>
<evidence type="ECO:0000313" key="2">
    <source>
        <dbReference type="EMBL" id="SVD41257.1"/>
    </source>
</evidence>
<dbReference type="GO" id="GO:0050242">
    <property type="term" value="F:pyruvate, phosphate dikinase activity"/>
    <property type="evidence" value="ECO:0007669"/>
    <property type="project" value="InterPro"/>
</dbReference>
<dbReference type="SUPFAM" id="SSF56059">
    <property type="entry name" value="Glutathione synthetase ATP-binding domain-like"/>
    <property type="match status" value="1"/>
</dbReference>
<dbReference type="PANTHER" id="PTHR22931">
    <property type="entry name" value="PHOSPHOENOLPYRUVATE DIKINASE-RELATED"/>
    <property type="match status" value="1"/>
</dbReference>